<feature type="transmembrane region" description="Helical" evidence="6">
    <location>
        <begin position="190"/>
        <end position="211"/>
    </location>
</feature>
<evidence type="ECO:0000256" key="4">
    <source>
        <dbReference type="ARBA" id="ARBA00023136"/>
    </source>
</evidence>
<evidence type="ECO:0000313" key="8">
    <source>
        <dbReference type="EMBL" id="KAB8194636.1"/>
    </source>
</evidence>
<feature type="transmembrane region" description="Helical" evidence="6">
    <location>
        <begin position="122"/>
        <end position="147"/>
    </location>
</feature>
<keyword evidence="2 6" id="KW-0812">Transmembrane</keyword>
<keyword evidence="9" id="KW-1185">Reference proteome</keyword>
<evidence type="ECO:0000256" key="3">
    <source>
        <dbReference type="ARBA" id="ARBA00022989"/>
    </source>
</evidence>
<protein>
    <recommendedName>
        <fullName evidence="6">Transport permease protein</fullName>
    </recommendedName>
</protein>
<gene>
    <name evidence="8" type="ORF">FH608_015745</name>
</gene>
<keyword evidence="4 6" id="KW-0472">Membrane</keyword>
<keyword evidence="6" id="KW-1003">Cell membrane</keyword>
<dbReference type="InterPro" id="IPR013525">
    <property type="entry name" value="ABC2_TM"/>
</dbReference>
<dbReference type="AlphaFoldDB" id="A0A5C4WKW8"/>
<dbReference type="OrthoDB" id="9786643at2"/>
<dbReference type="PROSITE" id="PS51012">
    <property type="entry name" value="ABC_TM2"/>
    <property type="match status" value="1"/>
</dbReference>
<evidence type="ECO:0000256" key="6">
    <source>
        <dbReference type="RuleBase" id="RU361157"/>
    </source>
</evidence>
<dbReference type="InterPro" id="IPR000412">
    <property type="entry name" value="ABC_2_transport"/>
</dbReference>
<keyword evidence="5" id="KW-0046">Antibiotic resistance</keyword>
<accession>A0A5C4WKW8</accession>
<dbReference type="InterPro" id="IPR051784">
    <property type="entry name" value="Nod_factor_ABC_transporter"/>
</dbReference>
<reference evidence="8 9" key="1">
    <citation type="submission" date="2019-10" db="EMBL/GenBank/DDBJ databases">
        <title>Nonomuraea sp. nov., isolated from Phyllanthus amarus.</title>
        <authorList>
            <person name="Klykleung N."/>
            <person name="Tanasupawat S."/>
        </authorList>
    </citation>
    <scope>NUCLEOTIDE SEQUENCE [LARGE SCALE GENOMIC DNA]</scope>
    <source>
        <strain evidence="8 9">PA1-10</strain>
    </source>
</reference>
<dbReference type="GO" id="GO:0043190">
    <property type="term" value="C:ATP-binding cassette (ABC) transporter complex"/>
    <property type="evidence" value="ECO:0007669"/>
    <property type="project" value="InterPro"/>
</dbReference>
<dbReference type="Pfam" id="PF01061">
    <property type="entry name" value="ABC2_membrane"/>
    <property type="match status" value="1"/>
</dbReference>
<keyword evidence="6" id="KW-0813">Transport</keyword>
<dbReference type="PIRSF" id="PIRSF006648">
    <property type="entry name" value="DrrB"/>
    <property type="match status" value="1"/>
</dbReference>
<dbReference type="InterPro" id="IPR047817">
    <property type="entry name" value="ABC2_TM_bact-type"/>
</dbReference>
<evidence type="ECO:0000313" key="9">
    <source>
        <dbReference type="Proteomes" id="UP000312512"/>
    </source>
</evidence>
<dbReference type="GO" id="GO:0046677">
    <property type="term" value="P:response to antibiotic"/>
    <property type="evidence" value="ECO:0007669"/>
    <property type="project" value="UniProtKB-KW"/>
</dbReference>
<evidence type="ECO:0000256" key="1">
    <source>
        <dbReference type="ARBA" id="ARBA00004141"/>
    </source>
</evidence>
<feature type="domain" description="ABC transmembrane type-2" evidence="7">
    <location>
        <begin position="44"/>
        <end position="269"/>
    </location>
</feature>
<feature type="transmembrane region" description="Helical" evidence="6">
    <location>
        <begin position="78"/>
        <end position="101"/>
    </location>
</feature>
<dbReference type="EMBL" id="VDLX02000005">
    <property type="protein sequence ID" value="KAB8194636.1"/>
    <property type="molecule type" value="Genomic_DNA"/>
</dbReference>
<dbReference type="RefSeq" id="WP_139631229.1">
    <property type="nucleotide sequence ID" value="NZ_VDLX02000005.1"/>
</dbReference>
<comment type="caution">
    <text evidence="8">The sequence shown here is derived from an EMBL/GenBank/DDBJ whole genome shotgun (WGS) entry which is preliminary data.</text>
</comment>
<evidence type="ECO:0000256" key="5">
    <source>
        <dbReference type="ARBA" id="ARBA00023251"/>
    </source>
</evidence>
<feature type="transmembrane region" description="Helical" evidence="6">
    <location>
        <begin position="46"/>
        <end position="66"/>
    </location>
</feature>
<sequence>MSESTTAAVTADTARRGGGELPSALRIGWARAVVETKMFFREKDSAIFIFAFPIIMLIIFGTIFSGQFEGTGVTVSQVYVAGLLGAGVMTAFQSLAIGIAVDREDGTLKRLAGTPLPRSSYFIGKAAQVLLSSAIQAVLLLAIGFAFYDLPVPADAGRWMTFAWVALLGINGSALLGVAASSLPRSGRSAAAVVTMPFVVLQFISGVYIPISTLPEWLVRIASFFPLKWMCQGFRSVFLGDAGLSLEVAKSYELDRVALVLGAWVLGGLVLCLTTFRWKSRRDG</sequence>
<evidence type="ECO:0000259" key="7">
    <source>
        <dbReference type="PROSITE" id="PS51012"/>
    </source>
</evidence>
<evidence type="ECO:0000256" key="2">
    <source>
        <dbReference type="ARBA" id="ARBA00022692"/>
    </source>
</evidence>
<dbReference type="PANTHER" id="PTHR43229:SF6">
    <property type="entry name" value="ABC-TYPE MULTIDRUG TRANSPORT SYSTEM, PERMEASE COMPONENT"/>
    <property type="match status" value="1"/>
</dbReference>
<comment type="similarity">
    <text evidence="6">Belongs to the ABC-2 integral membrane protein family.</text>
</comment>
<dbReference type="Proteomes" id="UP000312512">
    <property type="component" value="Unassembled WGS sequence"/>
</dbReference>
<name>A0A5C4WKW8_9ACTN</name>
<comment type="subcellular location">
    <subcellularLocation>
        <location evidence="6">Cell membrane</location>
        <topology evidence="6">Multi-pass membrane protein</topology>
    </subcellularLocation>
    <subcellularLocation>
        <location evidence="1">Membrane</location>
        <topology evidence="1">Multi-pass membrane protein</topology>
    </subcellularLocation>
</comment>
<organism evidence="8 9">
    <name type="scientific">Nonomuraea phyllanthi</name>
    <dbReference type="NCBI Taxonomy" id="2219224"/>
    <lineage>
        <taxon>Bacteria</taxon>
        <taxon>Bacillati</taxon>
        <taxon>Actinomycetota</taxon>
        <taxon>Actinomycetes</taxon>
        <taxon>Streptosporangiales</taxon>
        <taxon>Streptosporangiaceae</taxon>
        <taxon>Nonomuraea</taxon>
    </lineage>
</organism>
<dbReference type="PANTHER" id="PTHR43229">
    <property type="entry name" value="NODULATION PROTEIN J"/>
    <property type="match status" value="1"/>
</dbReference>
<dbReference type="GO" id="GO:0140359">
    <property type="term" value="F:ABC-type transporter activity"/>
    <property type="evidence" value="ECO:0007669"/>
    <property type="project" value="InterPro"/>
</dbReference>
<feature type="transmembrane region" description="Helical" evidence="6">
    <location>
        <begin position="159"/>
        <end position="178"/>
    </location>
</feature>
<proteinExistence type="inferred from homology"/>
<keyword evidence="3 6" id="KW-1133">Transmembrane helix</keyword>
<feature type="transmembrane region" description="Helical" evidence="6">
    <location>
        <begin position="257"/>
        <end position="276"/>
    </location>
</feature>